<evidence type="ECO:0000259" key="1">
    <source>
        <dbReference type="Pfam" id="PF13186"/>
    </source>
</evidence>
<dbReference type="InterPro" id="IPR023885">
    <property type="entry name" value="4Fe4S-binding_SPASM_dom"/>
</dbReference>
<sequence length="149" mass="17731">MAPDNDPNRLEFHTERVTRVMQRLTELRHLHNLQIELSAALSAESIQPKAISKVCIHPWQYLYINSRGRLGFCDHLNGRDEFTFGSWQEGTFDQFWNGADMRQLRAEHLQRLGGEAIKRCGDCNWCYERRYMDLEDWLEPEWANYRVTL</sequence>
<reference evidence="2 3" key="1">
    <citation type="journal article" date="2021" name="Int. J. Syst. Evol. Microbiol.">
        <title>Pseudomonas lactucae sp. nov., a pathogen causing bacterial rot of lettuce in Japan.</title>
        <authorList>
            <person name="Sawada H."/>
            <person name="Fujikawa T."/>
            <person name="Satou M."/>
        </authorList>
    </citation>
    <scope>NUCLEOTIDE SEQUENCE [LARGE SCALE GENOMIC DNA]</scope>
    <source>
        <strain evidence="2 3">MAFF 301381</strain>
    </source>
</reference>
<organism evidence="2 3">
    <name type="scientific">Pseudomonas lactucae</name>
    <dbReference type="NCBI Taxonomy" id="2813360"/>
    <lineage>
        <taxon>Bacteria</taxon>
        <taxon>Pseudomonadati</taxon>
        <taxon>Pseudomonadota</taxon>
        <taxon>Gammaproteobacteria</taxon>
        <taxon>Pseudomonadales</taxon>
        <taxon>Pseudomonadaceae</taxon>
        <taxon>Pseudomonas</taxon>
    </lineage>
</organism>
<gene>
    <name evidence="2" type="ORF">JWR99_06605</name>
</gene>
<dbReference type="CDD" id="cd21109">
    <property type="entry name" value="SPASM"/>
    <property type="match status" value="1"/>
</dbReference>
<protein>
    <submittedName>
        <fullName evidence="2">SPASM domain-containing protein</fullName>
    </submittedName>
</protein>
<dbReference type="Proteomes" id="UP001154860">
    <property type="component" value="Unassembled WGS sequence"/>
</dbReference>
<feature type="domain" description="4Fe4S-binding SPASM" evidence="1">
    <location>
        <begin position="55"/>
        <end position="124"/>
    </location>
</feature>
<evidence type="ECO:0000313" key="2">
    <source>
        <dbReference type="EMBL" id="MBN2975669.1"/>
    </source>
</evidence>
<dbReference type="SUPFAM" id="SSF102114">
    <property type="entry name" value="Radical SAM enzymes"/>
    <property type="match status" value="1"/>
</dbReference>
<dbReference type="EMBL" id="JAFHKJ010000026">
    <property type="protein sequence ID" value="MBN2975669.1"/>
    <property type="molecule type" value="Genomic_DNA"/>
</dbReference>
<dbReference type="RefSeq" id="WP_205519867.1">
    <property type="nucleotide sequence ID" value="NZ_JAFHKJ010000026.1"/>
</dbReference>
<proteinExistence type="predicted"/>
<dbReference type="Gene3D" id="3.20.20.70">
    <property type="entry name" value="Aldolase class I"/>
    <property type="match status" value="1"/>
</dbReference>
<accession>A0A9X0YAI4</accession>
<name>A0A9X0YAI4_9PSED</name>
<reference evidence="2 3" key="2">
    <citation type="journal article" date="2023" name="Plant Pathol.">
        <title>Dismantling and reorganizing Pseudomonas marginalis sensu#lato.</title>
        <authorList>
            <person name="Sawada H."/>
            <person name="Fujikawa T."/>
            <person name="Satou M."/>
        </authorList>
    </citation>
    <scope>NUCLEOTIDE SEQUENCE [LARGE SCALE GENOMIC DNA]</scope>
    <source>
        <strain evidence="2 3">MAFF 301381</strain>
    </source>
</reference>
<dbReference type="InterPro" id="IPR013785">
    <property type="entry name" value="Aldolase_TIM"/>
</dbReference>
<evidence type="ECO:0000313" key="3">
    <source>
        <dbReference type="Proteomes" id="UP001154860"/>
    </source>
</evidence>
<dbReference type="AlphaFoldDB" id="A0A9X0YAI4"/>
<keyword evidence="3" id="KW-1185">Reference proteome</keyword>
<comment type="caution">
    <text evidence="2">The sequence shown here is derived from an EMBL/GenBank/DDBJ whole genome shotgun (WGS) entry which is preliminary data.</text>
</comment>
<dbReference type="Pfam" id="PF13186">
    <property type="entry name" value="SPASM"/>
    <property type="match status" value="1"/>
</dbReference>
<dbReference type="InterPro" id="IPR058240">
    <property type="entry name" value="rSAM_sf"/>
</dbReference>